<feature type="compositionally biased region" description="Basic and acidic residues" evidence="1">
    <location>
        <begin position="64"/>
        <end position="74"/>
    </location>
</feature>
<comment type="caution">
    <text evidence="2">The sequence shown here is derived from an EMBL/GenBank/DDBJ whole genome shotgun (WGS) entry which is preliminary data.</text>
</comment>
<feature type="region of interest" description="Disordered" evidence="1">
    <location>
        <begin position="38"/>
        <end position="74"/>
    </location>
</feature>
<organism evidence="2 3">
    <name type="scientific">endosymbiont of Galathealinum brachiosum</name>
    <dbReference type="NCBI Taxonomy" id="2200906"/>
    <lineage>
        <taxon>Bacteria</taxon>
        <taxon>Pseudomonadati</taxon>
        <taxon>Pseudomonadota</taxon>
        <taxon>Gammaproteobacteria</taxon>
        <taxon>sulfur-oxidizing symbionts</taxon>
    </lineage>
</organism>
<evidence type="ECO:0000313" key="3">
    <source>
        <dbReference type="Proteomes" id="UP000254266"/>
    </source>
</evidence>
<protein>
    <submittedName>
        <fullName evidence="2">Host attachment protein</fullName>
    </submittedName>
</protein>
<gene>
    <name evidence="2" type="ORF">DIZ80_16780</name>
</gene>
<accession>A0A370D6M5</accession>
<evidence type="ECO:0000256" key="1">
    <source>
        <dbReference type="SAM" id="MobiDB-lite"/>
    </source>
</evidence>
<dbReference type="InterPro" id="IPR019291">
    <property type="entry name" value="Host_attachment_protein"/>
</dbReference>
<dbReference type="EMBL" id="QFXC01000014">
    <property type="protein sequence ID" value="RDH80683.1"/>
    <property type="molecule type" value="Genomic_DNA"/>
</dbReference>
<dbReference type="Pfam" id="PF10116">
    <property type="entry name" value="Host_attach"/>
    <property type="match status" value="1"/>
</dbReference>
<dbReference type="Proteomes" id="UP000254266">
    <property type="component" value="Unassembled WGS sequence"/>
</dbReference>
<proteinExistence type="predicted"/>
<reference evidence="2 3" key="1">
    <citation type="journal article" date="2018" name="ISME J.">
        <title>Endosymbiont genomes yield clues of tubeworm success.</title>
        <authorList>
            <person name="Li Y."/>
            <person name="Liles M.R."/>
            <person name="Halanych K.M."/>
        </authorList>
    </citation>
    <scope>NUCLEOTIDE SEQUENCE [LARGE SCALE GENOMIC DNA]</scope>
    <source>
        <strain evidence="2">A1464</strain>
    </source>
</reference>
<name>A0A370D6M5_9GAMM</name>
<keyword evidence="3" id="KW-1185">Reference proteome</keyword>
<dbReference type="AlphaFoldDB" id="A0A370D6M5"/>
<sequence>MKTTMVVVADSTRARIFTWDSEDHTVLIEIEDMTHPEGRLHERDMTSDLPGRESGANGAGGHAYDNKDNPKKHQQVDFAKRISTHLDDERKANKLSRLLLIVAPEFLGELRGQFSNELSKLIAFELPKNLAAHGVADIEKHIPKSSEYRKIL</sequence>
<evidence type="ECO:0000313" key="2">
    <source>
        <dbReference type="EMBL" id="RDH80683.1"/>
    </source>
</evidence>